<organism evidence="8 9">
    <name type="scientific">Defluviitoga tunisiensis</name>
    <dbReference type="NCBI Taxonomy" id="1006576"/>
    <lineage>
        <taxon>Bacteria</taxon>
        <taxon>Thermotogati</taxon>
        <taxon>Thermotogota</taxon>
        <taxon>Thermotogae</taxon>
        <taxon>Petrotogales</taxon>
        <taxon>Petrotogaceae</taxon>
        <taxon>Defluviitoga</taxon>
    </lineage>
</organism>
<evidence type="ECO:0000256" key="3">
    <source>
        <dbReference type="ARBA" id="ARBA00023274"/>
    </source>
</evidence>
<comment type="similarity">
    <text evidence="1 4 5">Belongs to the universal ribosomal protein uL6 family.</text>
</comment>
<dbReference type="HOGENOM" id="CLU_065464_1_2_0"/>
<dbReference type="InterPro" id="IPR036789">
    <property type="entry name" value="Ribosomal_uL6-like_a/b-dom_sf"/>
</dbReference>
<dbReference type="PATRIC" id="fig|1006576.9.peg.167"/>
<dbReference type="NCBIfam" id="TIGR03654">
    <property type="entry name" value="L6_bact"/>
    <property type="match status" value="1"/>
</dbReference>
<dbReference type="InterPro" id="IPR000702">
    <property type="entry name" value="Ribosomal_uL6-like"/>
</dbReference>
<dbReference type="InterPro" id="IPR019906">
    <property type="entry name" value="Ribosomal_uL6_bac-type"/>
</dbReference>
<dbReference type="SUPFAM" id="SSF56053">
    <property type="entry name" value="Ribosomal protein L6"/>
    <property type="match status" value="2"/>
</dbReference>
<keyword evidence="2 4" id="KW-0689">Ribosomal protein</keyword>
<dbReference type="GO" id="GO:0003735">
    <property type="term" value="F:structural constituent of ribosome"/>
    <property type="evidence" value="ECO:0007669"/>
    <property type="project" value="UniProtKB-UniRule"/>
</dbReference>
<comment type="function">
    <text evidence="4 6">This protein binds to the 23S rRNA, and is important in its secondary structure. It is located near the subunit interface in the base of the L7/L12 stalk, and near the tRNA binding site of the peptidyltransferase center.</text>
</comment>
<dbReference type="PANTHER" id="PTHR11655:SF14">
    <property type="entry name" value="LARGE RIBOSOMAL SUBUNIT PROTEIN UL6M"/>
    <property type="match status" value="1"/>
</dbReference>
<reference evidence="9" key="1">
    <citation type="submission" date="2014-11" db="EMBL/GenBank/DDBJ databases">
        <authorList>
            <person name="Wibberg D."/>
        </authorList>
    </citation>
    <scope>NUCLEOTIDE SEQUENCE [LARGE SCALE GENOMIC DNA]</scope>
    <source>
        <strain evidence="9">L3</strain>
    </source>
</reference>
<comment type="subunit">
    <text evidence="4">Part of the 50S ribosomal subunit.</text>
</comment>
<dbReference type="Gene3D" id="3.90.930.12">
    <property type="entry name" value="Ribosomal protein L6, alpha-beta domain"/>
    <property type="match status" value="2"/>
</dbReference>
<evidence type="ECO:0000256" key="4">
    <source>
        <dbReference type="HAMAP-Rule" id="MF_01365"/>
    </source>
</evidence>
<dbReference type="KEGG" id="dtn:DTL3_0172"/>
<dbReference type="STRING" id="1006576.DTL3_0172"/>
<accession>A0A0C7NVK3</accession>
<evidence type="ECO:0000313" key="9">
    <source>
        <dbReference type="Proteomes" id="UP000032809"/>
    </source>
</evidence>
<dbReference type="EMBL" id="LN824141">
    <property type="protein sequence ID" value="CEP77503.1"/>
    <property type="molecule type" value="Genomic_DNA"/>
</dbReference>
<dbReference type="InterPro" id="IPR020040">
    <property type="entry name" value="Ribosomal_uL6_a/b-dom"/>
</dbReference>
<dbReference type="OrthoDB" id="9805007at2"/>
<feature type="domain" description="Large ribosomal subunit protein uL6 alpha-beta" evidence="7">
    <location>
        <begin position="100"/>
        <end position="173"/>
    </location>
</feature>
<evidence type="ECO:0000256" key="1">
    <source>
        <dbReference type="ARBA" id="ARBA00009356"/>
    </source>
</evidence>
<dbReference type="HAMAP" id="MF_01365_B">
    <property type="entry name" value="Ribosomal_uL6_B"/>
    <property type="match status" value="1"/>
</dbReference>
<evidence type="ECO:0000259" key="7">
    <source>
        <dbReference type="Pfam" id="PF00347"/>
    </source>
</evidence>
<name>A0A0C7NVK3_DEFTU</name>
<dbReference type="Proteomes" id="UP000032809">
    <property type="component" value="Chromosome I"/>
</dbReference>
<evidence type="ECO:0000256" key="5">
    <source>
        <dbReference type="RuleBase" id="RU003869"/>
    </source>
</evidence>
<dbReference type="AlphaFoldDB" id="A0A0C7NVK3"/>
<feature type="domain" description="Large ribosomal subunit protein uL6 alpha-beta" evidence="7">
    <location>
        <begin position="13"/>
        <end position="91"/>
    </location>
</feature>
<dbReference type="RefSeq" id="WP_045087115.1">
    <property type="nucleotide sequence ID" value="NZ_LN824141.1"/>
</dbReference>
<keyword evidence="4 6" id="KW-0694">RNA-binding</keyword>
<protein>
    <recommendedName>
        <fullName evidence="4">Large ribosomal subunit protein uL6</fullName>
    </recommendedName>
</protein>
<evidence type="ECO:0000256" key="2">
    <source>
        <dbReference type="ARBA" id="ARBA00022980"/>
    </source>
</evidence>
<gene>
    <name evidence="4 8" type="primary">rplF</name>
    <name evidence="8" type="ORF">DTL3_0172</name>
</gene>
<proteinExistence type="inferred from homology"/>
<keyword evidence="4 6" id="KW-0699">rRNA-binding</keyword>
<evidence type="ECO:0000313" key="8">
    <source>
        <dbReference type="EMBL" id="CEP77503.1"/>
    </source>
</evidence>
<dbReference type="FunFam" id="3.90.930.12:FF:000001">
    <property type="entry name" value="50S ribosomal protein L6"/>
    <property type="match status" value="1"/>
</dbReference>
<dbReference type="PIRSF" id="PIRSF002162">
    <property type="entry name" value="Ribosomal_L6"/>
    <property type="match status" value="1"/>
</dbReference>
<dbReference type="PANTHER" id="PTHR11655">
    <property type="entry name" value="60S/50S RIBOSOMAL PROTEIN L6/L9"/>
    <property type="match status" value="1"/>
</dbReference>
<keyword evidence="9" id="KW-1185">Reference proteome</keyword>
<evidence type="ECO:0000256" key="6">
    <source>
        <dbReference type="RuleBase" id="RU003870"/>
    </source>
</evidence>
<dbReference type="GO" id="GO:0019843">
    <property type="term" value="F:rRNA binding"/>
    <property type="evidence" value="ECO:0007669"/>
    <property type="project" value="UniProtKB-UniRule"/>
</dbReference>
<dbReference type="GO" id="GO:0022625">
    <property type="term" value="C:cytosolic large ribosomal subunit"/>
    <property type="evidence" value="ECO:0007669"/>
    <property type="project" value="UniProtKB-UniRule"/>
</dbReference>
<keyword evidence="3 4" id="KW-0687">Ribonucleoprotein</keyword>
<dbReference type="Pfam" id="PF00347">
    <property type="entry name" value="Ribosomal_L6"/>
    <property type="match status" value="2"/>
</dbReference>
<sequence length="186" mass="20884">MSKSRIADKPTVIPQNVQVLQEDNLVKVKGKNGELSLYLPKELEITIKDNELMVEGREEYIKRAADRKQITALRGTYTALIRNMIKGVTEGYQKELEVMGVGYRAQVQGNSLILNIGYSNPVVFEIPKGIVIEVPQPTKIIVKGIDKYQVGEVAARIRSLRKVNVYSGKGIKYVDEVVIRKKGKKV</sequence>
<dbReference type="PRINTS" id="PR00059">
    <property type="entry name" value="RIBOSOMALL6"/>
</dbReference>
<dbReference type="GO" id="GO:0002181">
    <property type="term" value="P:cytoplasmic translation"/>
    <property type="evidence" value="ECO:0007669"/>
    <property type="project" value="TreeGrafter"/>
</dbReference>